<feature type="region of interest" description="Disordered" evidence="1">
    <location>
        <begin position="65"/>
        <end position="128"/>
    </location>
</feature>
<feature type="compositionally biased region" description="Basic and acidic residues" evidence="1">
    <location>
        <begin position="9"/>
        <end position="36"/>
    </location>
</feature>
<evidence type="ECO:0000256" key="1">
    <source>
        <dbReference type="SAM" id="MobiDB-lite"/>
    </source>
</evidence>
<reference evidence="2 3" key="1">
    <citation type="submission" date="2023-01" db="EMBL/GenBank/DDBJ databases">
        <authorList>
            <person name="Whitehead M."/>
        </authorList>
    </citation>
    <scope>NUCLEOTIDE SEQUENCE [LARGE SCALE GENOMIC DNA]</scope>
</reference>
<dbReference type="EMBL" id="CARXXK010000001">
    <property type="protein sequence ID" value="CAI6349573.1"/>
    <property type="molecule type" value="Genomic_DNA"/>
</dbReference>
<accession>A0AAV0W1J2</accession>
<evidence type="ECO:0000313" key="2">
    <source>
        <dbReference type="EMBL" id="CAI6349573.1"/>
    </source>
</evidence>
<feature type="region of interest" description="Disordered" evidence="1">
    <location>
        <begin position="1"/>
        <end position="36"/>
    </location>
</feature>
<gene>
    <name evidence="2" type="ORF">MEUPH1_LOCUS6117</name>
</gene>
<protein>
    <submittedName>
        <fullName evidence="2">Uncharacterized protein</fullName>
    </submittedName>
</protein>
<evidence type="ECO:0000313" key="3">
    <source>
        <dbReference type="Proteomes" id="UP001160148"/>
    </source>
</evidence>
<dbReference type="AlphaFoldDB" id="A0AAV0W1J2"/>
<comment type="caution">
    <text evidence="2">The sequence shown here is derived from an EMBL/GenBank/DDBJ whole genome shotgun (WGS) entry which is preliminary data.</text>
</comment>
<keyword evidence="3" id="KW-1185">Reference proteome</keyword>
<sequence>MRVCVLRYNETERPSTERIGEQRQQRTDDDGMRTTADRWYCGTRGTRRRAVPVVARWGGGGGLRVCRRRHFHPPAGQKTASPHDLSRKSQRPPHRESHGTTSPAHRGACCCRPLYGGSPDAGERRRRL</sequence>
<proteinExistence type="predicted"/>
<dbReference type="Proteomes" id="UP001160148">
    <property type="component" value="Unassembled WGS sequence"/>
</dbReference>
<organism evidence="2 3">
    <name type="scientific">Macrosiphum euphorbiae</name>
    <name type="common">potato aphid</name>
    <dbReference type="NCBI Taxonomy" id="13131"/>
    <lineage>
        <taxon>Eukaryota</taxon>
        <taxon>Metazoa</taxon>
        <taxon>Ecdysozoa</taxon>
        <taxon>Arthropoda</taxon>
        <taxon>Hexapoda</taxon>
        <taxon>Insecta</taxon>
        <taxon>Pterygota</taxon>
        <taxon>Neoptera</taxon>
        <taxon>Paraneoptera</taxon>
        <taxon>Hemiptera</taxon>
        <taxon>Sternorrhyncha</taxon>
        <taxon>Aphidomorpha</taxon>
        <taxon>Aphidoidea</taxon>
        <taxon>Aphididae</taxon>
        <taxon>Macrosiphini</taxon>
        <taxon>Macrosiphum</taxon>
    </lineage>
</organism>
<name>A0AAV0W1J2_9HEMI</name>